<reference evidence="2 3" key="1">
    <citation type="submission" date="2019-01" db="EMBL/GenBank/DDBJ databases">
        <authorList>
            <person name="Chen W.-M."/>
        </authorList>
    </citation>
    <scope>NUCLEOTIDE SEQUENCE [LARGE SCALE GENOMIC DNA]</scope>
    <source>
        <strain evidence="2 3">CCP-6</strain>
    </source>
</reference>
<evidence type="ECO:0000313" key="3">
    <source>
        <dbReference type="Proteomes" id="UP000282957"/>
    </source>
</evidence>
<name>A0A437M2D9_9PROT</name>
<organism evidence="2 3">
    <name type="scientific">Rhodovarius crocodyli</name>
    <dbReference type="NCBI Taxonomy" id="1979269"/>
    <lineage>
        <taxon>Bacteria</taxon>
        <taxon>Pseudomonadati</taxon>
        <taxon>Pseudomonadota</taxon>
        <taxon>Alphaproteobacteria</taxon>
        <taxon>Acetobacterales</taxon>
        <taxon>Roseomonadaceae</taxon>
        <taxon>Rhodovarius</taxon>
    </lineage>
</organism>
<sequence>MPSESPHITAPAELGMLLSRRPMPVPPAAEPNAEMAMLAAALDGQSLAIALHGPDGSARFLNRAMHRLLRVDPSAFTPHGSFGIVPAEPTQRSRYATSLLAAAHGRPAEMPLMRGEGPPPYMVCFQPMEGIGAMVTILDPSRRRLPSQAFLREAFGFTAAEAALALDLADGLAAADCASLRGVSVHTVRSQLRALFAKTGLCRQAELVSLILTMGVQQGGPQKD</sequence>
<dbReference type="EMBL" id="SACL01000009">
    <property type="protein sequence ID" value="RVT91713.1"/>
    <property type="molecule type" value="Genomic_DNA"/>
</dbReference>
<dbReference type="InterPro" id="IPR016032">
    <property type="entry name" value="Sig_transdc_resp-reg_C-effctor"/>
</dbReference>
<proteinExistence type="predicted"/>
<dbReference type="GO" id="GO:0006355">
    <property type="term" value="P:regulation of DNA-templated transcription"/>
    <property type="evidence" value="ECO:0007669"/>
    <property type="project" value="InterPro"/>
</dbReference>
<dbReference type="RefSeq" id="WP_127789460.1">
    <property type="nucleotide sequence ID" value="NZ_SACL01000009.1"/>
</dbReference>
<protein>
    <recommendedName>
        <fullName evidence="1">HTH luxR-type domain-containing protein</fullName>
    </recommendedName>
</protein>
<gene>
    <name evidence="2" type="ORF">EOD42_20525</name>
</gene>
<feature type="domain" description="HTH luxR-type" evidence="1">
    <location>
        <begin position="154"/>
        <end position="211"/>
    </location>
</feature>
<accession>A0A437M2D9</accession>
<dbReference type="GO" id="GO:0003677">
    <property type="term" value="F:DNA binding"/>
    <property type="evidence" value="ECO:0007669"/>
    <property type="project" value="InterPro"/>
</dbReference>
<evidence type="ECO:0000313" key="2">
    <source>
        <dbReference type="EMBL" id="RVT91713.1"/>
    </source>
</evidence>
<dbReference type="Gene3D" id="1.10.10.10">
    <property type="entry name" value="Winged helix-like DNA-binding domain superfamily/Winged helix DNA-binding domain"/>
    <property type="match status" value="1"/>
</dbReference>
<evidence type="ECO:0000259" key="1">
    <source>
        <dbReference type="SMART" id="SM00421"/>
    </source>
</evidence>
<dbReference type="Proteomes" id="UP000282957">
    <property type="component" value="Unassembled WGS sequence"/>
</dbReference>
<dbReference type="SMART" id="SM00421">
    <property type="entry name" value="HTH_LUXR"/>
    <property type="match status" value="1"/>
</dbReference>
<dbReference type="SUPFAM" id="SSF46894">
    <property type="entry name" value="C-terminal effector domain of the bipartite response regulators"/>
    <property type="match status" value="1"/>
</dbReference>
<dbReference type="InterPro" id="IPR036388">
    <property type="entry name" value="WH-like_DNA-bd_sf"/>
</dbReference>
<dbReference type="OrthoDB" id="7321545at2"/>
<dbReference type="AlphaFoldDB" id="A0A437M2D9"/>
<dbReference type="InterPro" id="IPR000792">
    <property type="entry name" value="Tscrpt_reg_LuxR_C"/>
</dbReference>
<comment type="caution">
    <text evidence="2">The sequence shown here is derived from an EMBL/GenBank/DDBJ whole genome shotgun (WGS) entry which is preliminary data.</text>
</comment>
<keyword evidence="3" id="KW-1185">Reference proteome</keyword>